<dbReference type="InterPro" id="IPR034294">
    <property type="entry name" value="Aquaporin_transptr"/>
</dbReference>
<dbReference type="PRINTS" id="PR00783">
    <property type="entry name" value="MINTRINSICP"/>
</dbReference>
<feature type="transmembrane region" description="Helical" evidence="8">
    <location>
        <begin position="133"/>
        <end position="154"/>
    </location>
</feature>
<dbReference type="GO" id="GO:0015250">
    <property type="term" value="F:water channel activity"/>
    <property type="evidence" value="ECO:0007669"/>
    <property type="project" value="TreeGrafter"/>
</dbReference>
<dbReference type="InterPro" id="IPR023271">
    <property type="entry name" value="Aquaporin-like"/>
</dbReference>
<protein>
    <recommendedName>
        <fullName evidence="11">Aquaporin</fullName>
    </recommendedName>
</protein>
<dbReference type="GO" id="GO:0016020">
    <property type="term" value="C:membrane"/>
    <property type="evidence" value="ECO:0007669"/>
    <property type="project" value="InterPro"/>
</dbReference>
<dbReference type="InterPro" id="IPR022357">
    <property type="entry name" value="MIP_CS"/>
</dbReference>
<evidence type="ECO:0008006" key="11">
    <source>
        <dbReference type="Google" id="ProtNLM"/>
    </source>
</evidence>
<dbReference type="EMBL" id="BMAR01000070">
    <property type="protein sequence ID" value="GFR52745.1"/>
    <property type="molecule type" value="Genomic_DNA"/>
</dbReference>
<evidence type="ECO:0000256" key="7">
    <source>
        <dbReference type="RuleBase" id="RU000477"/>
    </source>
</evidence>
<comment type="similarity">
    <text evidence="7">Belongs to the MIP/aquaporin (TC 1.A.8) family.</text>
</comment>
<keyword evidence="3 7" id="KW-0812">Transmembrane</keyword>
<dbReference type="PANTHER" id="PTHR45665">
    <property type="entry name" value="AQUAPORIN-8"/>
    <property type="match status" value="1"/>
</dbReference>
<dbReference type="GO" id="GO:0012505">
    <property type="term" value="C:endomembrane system"/>
    <property type="evidence" value="ECO:0007669"/>
    <property type="project" value="UniProtKB-SubCell"/>
</dbReference>
<dbReference type="SUPFAM" id="SSF81338">
    <property type="entry name" value="Aquaporin-like"/>
    <property type="match status" value="1"/>
</dbReference>
<keyword evidence="5 8" id="KW-1133">Transmembrane helix</keyword>
<dbReference type="PANTHER" id="PTHR45665:SF9">
    <property type="entry name" value="AQUAPORIN-8"/>
    <property type="match status" value="1"/>
</dbReference>
<keyword evidence="6 8" id="KW-0472">Membrane</keyword>
<organism evidence="9 10">
    <name type="scientific">Astrephomene gubernaculifera</name>
    <dbReference type="NCBI Taxonomy" id="47775"/>
    <lineage>
        <taxon>Eukaryota</taxon>
        <taxon>Viridiplantae</taxon>
        <taxon>Chlorophyta</taxon>
        <taxon>core chlorophytes</taxon>
        <taxon>Chlorophyceae</taxon>
        <taxon>CS clade</taxon>
        <taxon>Chlamydomonadales</taxon>
        <taxon>Astrephomenaceae</taxon>
        <taxon>Astrephomene</taxon>
    </lineage>
</organism>
<name>A0AAD3HU59_9CHLO</name>
<comment type="subcellular location">
    <subcellularLocation>
        <location evidence="1">Endomembrane system</location>
        <topology evidence="1">Multi-pass membrane protein</topology>
    </subcellularLocation>
</comment>
<proteinExistence type="inferred from homology"/>
<dbReference type="InterPro" id="IPR000425">
    <property type="entry name" value="MIP"/>
</dbReference>
<evidence type="ECO:0000256" key="2">
    <source>
        <dbReference type="ARBA" id="ARBA00022448"/>
    </source>
</evidence>
<evidence type="ECO:0000256" key="8">
    <source>
        <dbReference type="SAM" id="Phobius"/>
    </source>
</evidence>
<keyword evidence="10" id="KW-1185">Reference proteome</keyword>
<accession>A0AAD3HU59</accession>
<dbReference type="Pfam" id="PF00230">
    <property type="entry name" value="MIP"/>
    <property type="match status" value="1"/>
</dbReference>
<evidence type="ECO:0000256" key="4">
    <source>
        <dbReference type="ARBA" id="ARBA00022737"/>
    </source>
</evidence>
<dbReference type="Gene3D" id="1.20.1080.10">
    <property type="entry name" value="Glycerol uptake facilitator protein"/>
    <property type="match status" value="1"/>
</dbReference>
<dbReference type="GO" id="GO:0005737">
    <property type="term" value="C:cytoplasm"/>
    <property type="evidence" value="ECO:0007669"/>
    <property type="project" value="UniProtKB-ARBA"/>
</dbReference>
<dbReference type="Proteomes" id="UP001054857">
    <property type="component" value="Unassembled WGS sequence"/>
</dbReference>
<dbReference type="PROSITE" id="PS00221">
    <property type="entry name" value="MIP"/>
    <property type="match status" value="1"/>
</dbReference>
<reference evidence="9 10" key="1">
    <citation type="journal article" date="2021" name="Sci. Rep.">
        <title>Genome sequencing of the multicellular alga Astrephomene provides insights into convergent evolution of germ-soma differentiation.</title>
        <authorList>
            <person name="Yamashita S."/>
            <person name="Yamamoto K."/>
            <person name="Matsuzaki R."/>
            <person name="Suzuki S."/>
            <person name="Yamaguchi H."/>
            <person name="Hirooka S."/>
            <person name="Minakuchi Y."/>
            <person name="Miyagishima S."/>
            <person name="Kawachi M."/>
            <person name="Toyoda A."/>
            <person name="Nozaki H."/>
        </authorList>
    </citation>
    <scope>NUCLEOTIDE SEQUENCE [LARGE SCALE GENOMIC DNA]</scope>
    <source>
        <strain evidence="9 10">NIES-4017</strain>
    </source>
</reference>
<keyword evidence="4" id="KW-0677">Repeat</keyword>
<feature type="transmembrane region" description="Helical" evidence="8">
    <location>
        <begin position="88"/>
        <end position="110"/>
    </location>
</feature>
<keyword evidence="2 7" id="KW-0813">Transport</keyword>
<evidence type="ECO:0000313" key="10">
    <source>
        <dbReference type="Proteomes" id="UP001054857"/>
    </source>
</evidence>
<gene>
    <name evidence="9" type="ORF">Agub_g15356</name>
</gene>
<evidence type="ECO:0000256" key="1">
    <source>
        <dbReference type="ARBA" id="ARBA00004127"/>
    </source>
</evidence>
<comment type="caution">
    <text evidence="9">The sequence shown here is derived from an EMBL/GenBank/DDBJ whole genome shotgun (WGS) entry which is preliminary data.</text>
</comment>
<evidence type="ECO:0000313" key="9">
    <source>
        <dbReference type="EMBL" id="GFR52745.1"/>
    </source>
</evidence>
<feature type="transmembrane region" description="Helical" evidence="8">
    <location>
        <begin position="21"/>
        <end position="43"/>
    </location>
</feature>
<feature type="transmembrane region" description="Helical" evidence="8">
    <location>
        <begin position="55"/>
        <end position="76"/>
    </location>
</feature>
<evidence type="ECO:0000256" key="3">
    <source>
        <dbReference type="ARBA" id="ARBA00022692"/>
    </source>
</evidence>
<evidence type="ECO:0000256" key="5">
    <source>
        <dbReference type="ARBA" id="ARBA00022989"/>
    </source>
</evidence>
<dbReference type="AlphaFoldDB" id="A0AAD3HU59"/>
<sequence length="195" mass="20239">MVRLPSIPHPHLHHALRDSRIITALIAELLGTMFLQLLTGAVSSGPIETAASFAALMYLTSHLSGGHLNPAVSLAGAGTGHIDLVRGLLYAVAQIAGALLGAALQVGLIYDNRFGHPSESCFSPPRHVTGPQLWGWEFVLTFFFIAVMYGAVFVAPGQGTASPLAAGLALLAALSTGGYYTGGSPLNPARVLANM</sequence>
<feature type="non-terminal residue" evidence="9">
    <location>
        <position position="195"/>
    </location>
</feature>
<dbReference type="GO" id="GO:0019755">
    <property type="term" value="P:one-carbon compound transport"/>
    <property type="evidence" value="ECO:0007669"/>
    <property type="project" value="UniProtKB-ARBA"/>
</dbReference>
<feature type="transmembrane region" description="Helical" evidence="8">
    <location>
        <begin position="161"/>
        <end position="180"/>
    </location>
</feature>
<evidence type="ECO:0000256" key="6">
    <source>
        <dbReference type="ARBA" id="ARBA00023136"/>
    </source>
</evidence>